<reference evidence="1" key="1">
    <citation type="thesis" date="2020" institute="ProQuest LLC" country="789 East Eisenhower Parkway, Ann Arbor, MI, USA">
        <title>Comparative Genomics and Chromosome Evolution.</title>
        <authorList>
            <person name="Mudd A.B."/>
        </authorList>
    </citation>
    <scope>NUCLEOTIDE SEQUENCE</scope>
    <source>
        <strain evidence="1">1538</strain>
        <tissue evidence="1">Blood</tissue>
    </source>
</reference>
<proteinExistence type="predicted"/>
<evidence type="ECO:0000313" key="2">
    <source>
        <dbReference type="Proteomes" id="UP001181693"/>
    </source>
</evidence>
<comment type="caution">
    <text evidence="1">The sequence shown here is derived from an EMBL/GenBank/DDBJ whole genome shotgun (WGS) entry which is preliminary data.</text>
</comment>
<dbReference type="EMBL" id="DYDO01000057">
    <property type="protein sequence ID" value="DBA13666.1"/>
    <property type="molecule type" value="Genomic_DNA"/>
</dbReference>
<protein>
    <submittedName>
        <fullName evidence="1">Uncharacterized protein</fullName>
    </submittedName>
</protein>
<dbReference type="AlphaFoldDB" id="A0AAV2ZDN0"/>
<gene>
    <name evidence="1" type="ORF">GDO54_018587</name>
</gene>
<name>A0AAV2ZDN0_PYXAD</name>
<dbReference type="Proteomes" id="UP001181693">
    <property type="component" value="Unassembled WGS sequence"/>
</dbReference>
<sequence length="93" mass="10617">MVATRFAHICDRNHSASLLQNVPWCAAAYKKKMTKPLPIGRGLDWGLACSRPLSSSILLIHLFIIEVCLHVYPLRGQLKWNWSLKCKVHSMVF</sequence>
<keyword evidence="2" id="KW-1185">Reference proteome</keyword>
<evidence type="ECO:0000313" key="1">
    <source>
        <dbReference type="EMBL" id="DBA13666.1"/>
    </source>
</evidence>
<organism evidence="1 2">
    <name type="scientific">Pyxicephalus adspersus</name>
    <name type="common">African bullfrog</name>
    <dbReference type="NCBI Taxonomy" id="30357"/>
    <lineage>
        <taxon>Eukaryota</taxon>
        <taxon>Metazoa</taxon>
        <taxon>Chordata</taxon>
        <taxon>Craniata</taxon>
        <taxon>Vertebrata</taxon>
        <taxon>Euteleostomi</taxon>
        <taxon>Amphibia</taxon>
        <taxon>Batrachia</taxon>
        <taxon>Anura</taxon>
        <taxon>Neobatrachia</taxon>
        <taxon>Ranoidea</taxon>
        <taxon>Pyxicephalidae</taxon>
        <taxon>Pyxicephalinae</taxon>
        <taxon>Pyxicephalus</taxon>
    </lineage>
</organism>
<accession>A0AAV2ZDN0</accession>